<evidence type="ECO:0000256" key="1">
    <source>
        <dbReference type="ARBA" id="ARBA00009431"/>
    </source>
</evidence>
<dbReference type="InterPro" id="IPR033124">
    <property type="entry name" value="Ser_caboxypep_his_AS"/>
</dbReference>
<dbReference type="STRING" id="461836.A0A0L0DGX2"/>
<feature type="chain" id="PRO_5005394101" description="Carboxypeptidase" evidence="7">
    <location>
        <begin position="19"/>
        <end position="425"/>
    </location>
</feature>
<dbReference type="Proteomes" id="UP000054408">
    <property type="component" value="Unassembled WGS sequence"/>
</dbReference>
<dbReference type="InterPro" id="IPR029058">
    <property type="entry name" value="AB_hydrolase_fold"/>
</dbReference>
<keyword evidence="6" id="KW-0325">Glycoprotein</keyword>
<evidence type="ECO:0000256" key="2">
    <source>
        <dbReference type="ARBA" id="ARBA00022645"/>
    </source>
</evidence>
<keyword evidence="9" id="KW-1185">Reference proteome</keyword>
<dbReference type="OMA" id="AIANNMS"/>
<sequence length="425" mass="46545">MRTTSIVVCLLLAAAATAVFVPGRGGYITVEPSFDGKLWYWLFDAQKASPTDDSTPFVLWLTGGPGCSGSLAALNENGPYSVDSHLKLKSNPYSWNNNANMLYIDQPFGVGFSSSPPEDYVHNTTEAMGYVVTFLEMFFEQNPQYAKQPFFITGESYGGHYVPELARQILANSPALASRLQAMEIGNGMIDPLLQFPMYPAYAKKFDLVSNNVIKEADNMVADCVALIKAGEVAQAYQTCLPIIGYILENTNIDGHQINPYNRLEPCLDGSLCYNFTAPTDWLNEPAVQAALNVDPSIKWATCNFDVNADFTDWTVSYADGVTAMLEGGKRVYIMAGMLDYICNYLGSQAVALDVPWSGKAAFNAAPMQQWYVGSDNAGSVQTYKNLNLVFVEGAGHMVPMDQPKNALVFFDHFITNTAFNTTSA</sequence>
<keyword evidence="2 7" id="KW-0121">Carboxypeptidase</keyword>
<dbReference type="Gene3D" id="1.10.287.410">
    <property type="match status" value="1"/>
</dbReference>
<dbReference type="GeneID" id="25566398"/>
<dbReference type="Gene3D" id="3.40.50.1820">
    <property type="entry name" value="alpha/beta hydrolase"/>
    <property type="match status" value="1"/>
</dbReference>
<keyword evidence="3 7" id="KW-0645">Protease</keyword>
<keyword evidence="4 7" id="KW-0732">Signal</keyword>
<dbReference type="EC" id="3.4.16.-" evidence="7"/>
<evidence type="ECO:0000313" key="8">
    <source>
        <dbReference type="EMBL" id="KNC51584.1"/>
    </source>
</evidence>
<dbReference type="EMBL" id="GL349468">
    <property type="protein sequence ID" value="KNC51584.1"/>
    <property type="molecule type" value="Genomic_DNA"/>
</dbReference>
<comment type="similarity">
    <text evidence="1 7">Belongs to the peptidase S10 family.</text>
</comment>
<organism evidence="8 9">
    <name type="scientific">Thecamonas trahens ATCC 50062</name>
    <dbReference type="NCBI Taxonomy" id="461836"/>
    <lineage>
        <taxon>Eukaryota</taxon>
        <taxon>Apusozoa</taxon>
        <taxon>Apusomonadida</taxon>
        <taxon>Apusomonadidae</taxon>
        <taxon>Thecamonas</taxon>
    </lineage>
</organism>
<keyword evidence="5 7" id="KW-0378">Hydrolase</keyword>
<dbReference type="AlphaFoldDB" id="A0A0L0DGX2"/>
<evidence type="ECO:0000256" key="7">
    <source>
        <dbReference type="RuleBase" id="RU361156"/>
    </source>
</evidence>
<feature type="signal peptide" evidence="7">
    <location>
        <begin position="1"/>
        <end position="18"/>
    </location>
</feature>
<dbReference type="PANTHER" id="PTHR11802">
    <property type="entry name" value="SERINE PROTEASE FAMILY S10 SERINE CARBOXYPEPTIDASE"/>
    <property type="match status" value="1"/>
</dbReference>
<dbReference type="InterPro" id="IPR018202">
    <property type="entry name" value="Ser_caboxypep_ser_AS"/>
</dbReference>
<accession>A0A0L0DGX2</accession>
<dbReference type="InterPro" id="IPR001563">
    <property type="entry name" value="Peptidase_S10"/>
</dbReference>
<protein>
    <recommendedName>
        <fullName evidence="7">Carboxypeptidase</fullName>
        <ecNumber evidence="7">3.4.16.-</ecNumber>
    </recommendedName>
</protein>
<dbReference type="SUPFAM" id="SSF53474">
    <property type="entry name" value="alpha/beta-Hydrolases"/>
    <property type="match status" value="1"/>
</dbReference>
<dbReference type="RefSeq" id="XP_013755984.1">
    <property type="nucleotide sequence ID" value="XM_013900530.1"/>
</dbReference>
<dbReference type="Pfam" id="PF00450">
    <property type="entry name" value="Peptidase_S10"/>
    <property type="match status" value="1"/>
</dbReference>
<dbReference type="GO" id="GO:0006508">
    <property type="term" value="P:proteolysis"/>
    <property type="evidence" value="ECO:0007669"/>
    <property type="project" value="UniProtKB-KW"/>
</dbReference>
<evidence type="ECO:0000256" key="6">
    <source>
        <dbReference type="ARBA" id="ARBA00023180"/>
    </source>
</evidence>
<dbReference type="PANTHER" id="PTHR11802:SF113">
    <property type="entry name" value="SERINE CARBOXYPEPTIDASE CTSA-4.1"/>
    <property type="match status" value="1"/>
</dbReference>
<reference evidence="8 9" key="1">
    <citation type="submission" date="2010-05" db="EMBL/GenBank/DDBJ databases">
        <title>The Genome Sequence of Thecamonas trahens ATCC 50062.</title>
        <authorList>
            <consortium name="The Broad Institute Genome Sequencing Platform"/>
            <person name="Russ C."/>
            <person name="Cuomo C."/>
            <person name="Shea T."/>
            <person name="Young S.K."/>
            <person name="Zeng Q."/>
            <person name="Koehrsen M."/>
            <person name="Haas B."/>
            <person name="Borodovsky M."/>
            <person name="Guigo R."/>
            <person name="Alvarado L."/>
            <person name="Berlin A."/>
            <person name="Bochicchio J."/>
            <person name="Borenstein D."/>
            <person name="Chapman S."/>
            <person name="Chen Z."/>
            <person name="Freedman E."/>
            <person name="Gellesch M."/>
            <person name="Goldberg J."/>
            <person name="Griggs A."/>
            <person name="Gujja S."/>
            <person name="Heilman E."/>
            <person name="Heiman D."/>
            <person name="Hepburn T."/>
            <person name="Howarth C."/>
            <person name="Jen D."/>
            <person name="Larson L."/>
            <person name="Mehta T."/>
            <person name="Park D."/>
            <person name="Pearson M."/>
            <person name="Roberts A."/>
            <person name="Saif S."/>
            <person name="Shenoy N."/>
            <person name="Sisk P."/>
            <person name="Stolte C."/>
            <person name="Sykes S."/>
            <person name="Thomson T."/>
            <person name="Walk T."/>
            <person name="White J."/>
            <person name="Yandava C."/>
            <person name="Burger G."/>
            <person name="Gray M.W."/>
            <person name="Holland P.W.H."/>
            <person name="King N."/>
            <person name="Lang F.B.F."/>
            <person name="Roger A.J."/>
            <person name="Ruiz-Trillo I."/>
            <person name="Lander E."/>
            <person name="Nusbaum C."/>
        </authorList>
    </citation>
    <scope>NUCLEOTIDE SEQUENCE [LARGE SCALE GENOMIC DNA]</scope>
    <source>
        <strain evidence="8 9">ATCC 50062</strain>
    </source>
</reference>
<evidence type="ECO:0000313" key="9">
    <source>
        <dbReference type="Proteomes" id="UP000054408"/>
    </source>
</evidence>
<dbReference type="GO" id="GO:0004185">
    <property type="term" value="F:serine-type carboxypeptidase activity"/>
    <property type="evidence" value="ECO:0007669"/>
    <property type="project" value="UniProtKB-UniRule"/>
</dbReference>
<evidence type="ECO:0000256" key="5">
    <source>
        <dbReference type="ARBA" id="ARBA00022801"/>
    </source>
</evidence>
<evidence type="ECO:0000256" key="3">
    <source>
        <dbReference type="ARBA" id="ARBA00022670"/>
    </source>
</evidence>
<dbReference type="PROSITE" id="PS00131">
    <property type="entry name" value="CARBOXYPEPT_SER_SER"/>
    <property type="match status" value="1"/>
</dbReference>
<dbReference type="OrthoDB" id="443318at2759"/>
<dbReference type="eggNOG" id="KOG1282">
    <property type="taxonomic scope" value="Eukaryota"/>
</dbReference>
<gene>
    <name evidence="8" type="ORF">AMSG_07490</name>
</gene>
<dbReference type="PRINTS" id="PR00724">
    <property type="entry name" value="CRBOXYPTASEC"/>
</dbReference>
<proteinExistence type="inferred from homology"/>
<evidence type="ECO:0000256" key="4">
    <source>
        <dbReference type="ARBA" id="ARBA00022729"/>
    </source>
</evidence>
<name>A0A0L0DGX2_THETB</name>
<dbReference type="PROSITE" id="PS00560">
    <property type="entry name" value="CARBOXYPEPT_SER_HIS"/>
    <property type="match status" value="1"/>
</dbReference>